<dbReference type="Proteomes" id="UP000551501">
    <property type="component" value="Unassembled WGS sequence"/>
</dbReference>
<gene>
    <name evidence="2" type="ORF">BKA16_001942</name>
</gene>
<comment type="caution">
    <text evidence="2">The sequence shown here is derived from an EMBL/GenBank/DDBJ whole genome shotgun (WGS) entry which is preliminary data.</text>
</comment>
<sequence>MPELTSAQADEFLRGLHVGVLAIERKSNPPLAVPIWYDVDDAGNVVIGMGVDSLKGKLLRRAGRATFTVQREEPPYEYVSVEGSVTFGDPDRSVTERMAKRYLGDESGTAFMAGWSADGAMLVTLATEKVRSFVFTE</sequence>
<evidence type="ECO:0000313" key="3">
    <source>
        <dbReference type="Proteomes" id="UP000551501"/>
    </source>
</evidence>
<dbReference type="InterPro" id="IPR012349">
    <property type="entry name" value="Split_barrel_FMN-bd"/>
</dbReference>
<proteinExistence type="predicted"/>
<evidence type="ECO:0000313" key="2">
    <source>
        <dbReference type="EMBL" id="MBB4135390.1"/>
    </source>
</evidence>
<dbReference type="GO" id="GO:0005829">
    <property type="term" value="C:cytosol"/>
    <property type="evidence" value="ECO:0007669"/>
    <property type="project" value="TreeGrafter"/>
</dbReference>
<keyword evidence="1" id="KW-0560">Oxidoreductase</keyword>
<reference evidence="2 3" key="1">
    <citation type="submission" date="2020-08" db="EMBL/GenBank/DDBJ databases">
        <title>Sequencing the genomes of 1000 actinobacteria strains.</title>
        <authorList>
            <person name="Klenk H.-P."/>
        </authorList>
    </citation>
    <scope>NUCLEOTIDE SEQUENCE [LARGE SCALE GENOMIC DNA]</scope>
    <source>
        <strain evidence="2 3">DSM 45298</strain>
    </source>
</reference>
<dbReference type="AlphaFoldDB" id="A0A840F554"/>
<dbReference type="SUPFAM" id="SSF50475">
    <property type="entry name" value="FMN-binding split barrel"/>
    <property type="match status" value="1"/>
</dbReference>
<dbReference type="Gene3D" id="2.30.110.10">
    <property type="entry name" value="Electron Transport, Fmn-binding Protein, Chain A"/>
    <property type="match status" value="1"/>
</dbReference>
<name>A0A840F554_9ACTN</name>
<organism evidence="2 3">
    <name type="scientific">Gordonia humi</name>
    <dbReference type="NCBI Taxonomy" id="686429"/>
    <lineage>
        <taxon>Bacteria</taxon>
        <taxon>Bacillati</taxon>
        <taxon>Actinomycetota</taxon>
        <taxon>Actinomycetes</taxon>
        <taxon>Mycobacteriales</taxon>
        <taxon>Gordoniaceae</taxon>
        <taxon>Gordonia</taxon>
    </lineage>
</organism>
<evidence type="ECO:0008006" key="4">
    <source>
        <dbReference type="Google" id="ProtNLM"/>
    </source>
</evidence>
<dbReference type="InterPro" id="IPR052019">
    <property type="entry name" value="F420H2_bilvrd_red/Heme_oxyg"/>
</dbReference>
<dbReference type="PANTHER" id="PTHR35176:SF6">
    <property type="entry name" value="HEME OXYGENASE HI_0854-RELATED"/>
    <property type="match status" value="1"/>
</dbReference>
<dbReference type="GO" id="GO:0016627">
    <property type="term" value="F:oxidoreductase activity, acting on the CH-CH group of donors"/>
    <property type="evidence" value="ECO:0007669"/>
    <property type="project" value="TreeGrafter"/>
</dbReference>
<dbReference type="PANTHER" id="PTHR35176">
    <property type="entry name" value="HEME OXYGENASE HI_0854-RELATED"/>
    <property type="match status" value="1"/>
</dbReference>
<accession>A0A840F554</accession>
<dbReference type="RefSeq" id="WP_183370436.1">
    <property type="nucleotide sequence ID" value="NZ_BAABHL010000065.1"/>
</dbReference>
<dbReference type="GO" id="GO:0070967">
    <property type="term" value="F:coenzyme F420 binding"/>
    <property type="evidence" value="ECO:0007669"/>
    <property type="project" value="TreeGrafter"/>
</dbReference>
<dbReference type="EMBL" id="JACIFP010000001">
    <property type="protein sequence ID" value="MBB4135390.1"/>
    <property type="molecule type" value="Genomic_DNA"/>
</dbReference>
<protein>
    <recommendedName>
        <fullName evidence="4">Pyridoxamine 5'-phosphate oxidase</fullName>
    </recommendedName>
</protein>
<keyword evidence="3" id="KW-1185">Reference proteome</keyword>
<evidence type="ECO:0000256" key="1">
    <source>
        <dbReference type="ARBA" id="ARBA00023002"/>
    </source>
</evidence>